<comment type="caution">
    <text evidence="4">The sequence shown here is derived from an EMBL/GenBank/DDBJ whole genome shotgun (WGS) entry which is preliminary data.</text>
</comment>
<dbReference type="Pfam" id="PF04773">
    <property type="entry name" value="FecR"/>
    <property type="match status" value="1"/>
</dbReference>
<sequence>MHEKEFRKLLDKYLDGTISENEKMILQKFEKEQISENYNQHFKNETDKNSVKNIVWKNVRLNTFSGSRLDWRVFTSAAAILVGLLMVGYFYYQNNNILHKSEVPQNAITLELEDGSTRIIEENGSVILTDKEGSVLGQQKGHELVYSNSEGIEELVYNTLTVPFGKTFVLRLSDGTKAYLNAGSSLKYPVKFLKGQERNVYVIGEAFLDVAKDSLRPFIVNTDKMNVRVLGTKFNVSAYPEDETSDVVLVEGAVSLHEAEEKYDPKNVVLLKPGFKGSFNKNNKSITTDKVITSLYTSWMGGELIFRNMSFGNIVKKLERHYNVVILNQNKDLASKKFNANFGNQTIEEVLQELKDNYGIDFKITSTGDIEIK</sequence>
<dbReference type="InterPro" id="IPR012373">
    <property type="entry name" value="Ferrdict_sens_TM"/>
</dbReference>
<dbReference type="EMBL" id="JACLHY010000035">
    <property type="protein sequence ID" value="MBC8770453.1"/>
    <property type="molecule type" value="Genomic_DNA"/>
</dbReference>
<feature type="domain" description="FecR protein" evidence="2">
    <location>
        <begin position="164"/>
        <end position="254"/>
    </location>
</feature>
<dbReference type="InterPro" id="IPR032508">
    <property type="entry name" value="FecR_C"/>
</dbReference>
<dbReference type="Gene3D" id="2.60.120.1440">
    <property type="match status" value="1"/>
</dbReference>
<evidence type="ECO:0000313" key="4">
    <source>
        <dbReference type="EMBL" id="MBC8770453.1"/>
    </source>
</evidence>
<accession>A0ABR7QTG7</accession>
<gene>
    <name evidence="4" type="ORF">H4O18_20835</name>
</gene>
<protein>
    <submittedName>
        <fullName evidence="4">DUF4974 domain-containing protein</fullName>
    </submittedName>
</protein>
<keyword evidence="1" id="KW-0812">Transmembrane</keyword>
<evidence type="ECO:0000259" key="2">
    <source>
        <dbReference type="Pfam" id="PF04773"/>
    </source>
</evidence>
<dbReference type="InterPro" id="IPR006860">
    <property type="entry name" value="FecR"/>
</dbReference>
<dbReference type="Proteomes" id="UP000618952">
    <property type="component" value="Unassembled WGS sequence"/>
</dbReference>
<keyword evidence="1" id="KW-0472">Membrane</keyword>
<proteinExistence type="predicted"/>
<evidence type="ECO:0000256" key="1">
    <source>
        <dbReference type="SAM" id="Phobius"/>
    </source>
</evidence>
<feature type="domain" description="Protein FecR C-terminal" evidence="3">
    <location>
        <begin position="303"/>
        <end position="365"/>
    </location>
</feature>
<keyword evidence="5" id="KW-1185">Reference proteome</keyword>
<dbReference type="PANTHER" id="PTHR30273">
    <property type="entry name" value="PERIPLASMIC SIGNAL SENSOR AND SIGMA FACTOR ACTIVATOR FECR-RELATED"/>
    <property type="match status" value="1"/>
</dbReference>
<reference evidence="4 5" key="1">
    <citation type="submission" date="2020-08" db="EMBL/GenBank/DDBJ databases">
        <title>Arenibacter gaetbuli sp. nov., isolated from a sand dune.</title>
        <authorList>
            <person name="Park S."/>
            <person name="Yoon J.-H."/>
        </authorList>
    </citation>
    <scope>NUCLEOTIDE SEQUENCE [LARGE SCALE GENOMIC DNA]</scope>
    <source>
        <strain evidence="4 5">BSSL-BM3</strain>
    </source>
</reference>
<dbReference type="Pfam" id="PF16344">
    <property type="entry name" value="FecR_C"/>
    <property type="match status" value="1"/>
</dbReference>
<dbReference type="PANTHER" id="PTHR30273:SF2">
    <property type="entry name" value="PROTEIN FECR"/>
    <property type="match status" value="1"/>
</dbReference>
<name>A0ABR7QTG7_9FLAO</name>
<evidence type="ECO:0000259" key="3">
    <source>
        <dbReference type="Pfam" id="PF16344"/>
    </source>
</evidence>
<organism evidence="4 5">
    <name type="scientific">Arenibacter arenosicollis</name>
    <dbReference type="NCBI Taxonomy" id="2762274"/>
    <lineage>
        <taxon>Bacteria</taxon>
        <taxon>Pseudomonadati</taxon>
        <taxon>Bacteroidota</taxon>
        <taxon>Flavobacteriia</taxon>
        <taxon>Flavobacteriales</taxon>
        <taxon>Flavobacteriaceae</taxon>
        <taxon>Arenibacter</taxon>
    </lineage>
</organism>
<keyword evidence="1" id="KW-1133">Transmembrane helix</keyword>
<evidence type="ECO:0000313" key="5">
    <source>
        <dbReference type="Proteomes" id="UP000618952"/>
    </source>
</evidence>
<dbReference type="Gene3D" id="3.55.50.30">
    <property type="match status" value="1"/>
</dbReference>
<dbReference type="RefSeq" id="WP_187588283.1">
    <property type="nucleotide sequence ID" value="NZ_JACLHY010000035.1"/>
</dbReference>
<feature type="transmembrane region" description="Helical" evidence="1">
    <location>
        <begin position="73"/>
        <end position="92"/>
    </location>
</feature>